<dbReference type="InterPro" id="IPR036188">
    <property type="entry name" value="FAD/NAD-bd_sf"/>
</dbReference>
<accession>A0A1H0SYQ3</accession>
<dbReference type="PANTHER" id="PTHR21197:SF0">
    <property type="entry name" value="UDP-GALACTOPYRANOSE MUTASE"/>
    <property type="match status" value="1"/>
</dbReference>
<dbReference type="Gene3D" id="3.50.50.60">
    <property type="entry name" value="FAD/NAD(P)-binding domain"/>
    <property type="match status" value="1"/>
</dbReference>
<name>A0A1H0SYQ3_9BACT</name>
<dbReference type="STRING" id="91360.SAMN05660330_02861"/>
<organism evidence="1 2">
    <name type="scientific">Desulforhopalus singaporensis</name>
    <dbReference type="NCBI Taxonomy" id="91360"/>
    <lineage>
        <taxon>Bacteria</taxon>
        <taxon>Pseudomonadati</taxon>
        <taxon>Thermodesulfobacteriota</taxon>
        <taxon>Desulfobulbia</taxon>
        <taxon>Desulfobulbales</taxon>
        <taxon>Desulfocapsaceae</taxon>
        <taxon>Desulforhopalus</taxon>
    </lineage>
</organism>
<dbReference type="AlphaFoldDB" id="A0A1H0SYQ3"/>
<reference evidence="1 2" key="1">
    <citation type="submission" date="2016-10" db="EMBL/GenBank/DDBJ databases">
        <authorList>
            <person name="de Groot N.N."/>
        </authorList>
    </citation>
    <scope>NUCLEOTIDE SEQUENCE [LARGE SCALE GENOMIC DNA]</scope>
    <source>
        <strain evidence="1 2">DSM 12130</strain>
    </source>
</reference>
<evidence type="ECO:0000313" key="1">
    <source>
        <dbReference type="EMBL" id="SDP46834.1"/>
    </source>
</evidence>
<dbReference type="GO" id="GO:0050660">
    <property type="term" value="F:flavin adenine dinucleotide binding"/>
    <property type="evidence" value="ECO:0007669"/>
    <property type="project" value="TreeGrafter"/>
</dbReference>
<dbReference type="GO" id="GO:0008767">
    <property type="term" value="F:UDP-galactopyranose mutase activity"/>
    <property type="evidence" value="ECO:0007669"/>
    <property type="project" value="TreeGrafter"/>
</dbReference>
<proteinExistence type="predicted"/>
<protein>
    <submittedName>
        <fullName evidence="1">Uncharacterized protein</fullName>
    </submittedName>
</protein>
<gene>
    <name evidence="1" type="ORF">SAMN05660330_02861</name>
</gene>
<dbReference type="Proteomes" id="UP000199073">
    <property type="component" value="Unassembled WGS sequence"/>
</dbReference>
<dbReference type="PANTHER" id="PTHR21197">
    <property type="entry name" value="UDP-GALACTOPYRANOSE MUTASE"/>
    <property type="match status" value="1"/>
</dbReference>
<dbReference type="GO" id="GO:0005829">
    <property type="term" value="C:cytosol"/>
    <property type="evidence" value="ECO:0007669"/>
    <property type="project" value="TreeGrafter"/>
</dbReference>
<evidence type="ECO:0000313" key="2">
    <source>
        <dbReference type="Proteomes" id="UP000199073"/>
    </source>
</evidence>
<sequence length="90" mass="10730">MADKVMLVRSRLSRIFLLRSFFDYPISLKWNTFKNLGFARIAKIGWTYACIKCKPLKNEKNLEDFLVNRFGNELYSTFFRDYTEKAWGVS</sequence>
<dbReference type="EMBL" id="FNJI01000021">
    <property type="protein sequence ID" value="SDP46834.1"/>
    <property type="molecule type" value="Genomic_DNA"/>
</dbReference>
<dbReference type="OrthoDB" id="9772594at2"/>
<keyword evidence="2" id="KW-1185">Reference proteome</keyword>